<evidence type="ECO:0000313" key="3">
    <source>
        <dbReference type="EMBL" id="ORZ00898.1"/>
    </source>
</evidence>
<evidence type="ECO:0000256" key="1">
    <source>
        <dbReference type="ARBA" id="ARBA00022468"/>
    </source>
</evidence>
<sequence>MDPNALWFRRYFVGKPYTTWISQDEIVSVVRDKGTAYRVIVRSPVSDRAGHYYRVLPETKRALRILHEDSDDHCKRTAAAMICPNLRTAYKEISAEQTILAGLEMELLRFDELPIPKHYKFGVLTVRDDQTTEEAWFSNSHLSPALKQLLHLVGKPVCLRGYTGYAAGLDTKTGETGEISYVSRWREYDIMFHVAPLMPCREHDTQQVHRKRHIGNDIVCLVVVEGNTQFNPSAVRSQFLHVFVVVRQVDEDAWQVEIVRNANVPEFGPPIPYPPILSSAELEHFLILKSKPTMTLKCVRN</sequence>
<dbReference type="PANTHER" id="PTHR15711">
    <property type="entry name" value="RAP GTPASE-ACTIVATING PROTEIN"/>
    <property type="match status" value="1"/>
</dbReference>
<dbReference type="InParanoid" id="A0A1X2HNI0"/>
<dbReference type="GO" id="GO:0005096">
    <property type="term" value="F:GTPase activator activity"/>
    <property type="evidence" value="ECO:0007669"/>
    <property type="project" value="UniProtKB-KW"/>
</dbReference>
<dbReference type="Pfam" id="PF02145">
    <property type="entry name" value="Rap_GAP"/>
    <property type="match status" value="1"/>
</dbReference>
<dbReference type="Gene3D" id="3.40.50.11210">
    <property type="entry name" value="Rap/Ran-GAP"/>
    <property type="match status" value="1"/>
</dbReference>
<dbReference type="EMBL" id="MCGN01000002">
    <property type="protein sequence ID" value="ORZ00898.1"/>
    <property type="molecule type" value="Genomic_DNA"/>
</dbReference>
<dbReference type="SUPFAM" id="SSF111347">
    <property type="entry name" value="Rap/Ran-GAP"/>
    <property type="match status" value="1"/>
</dbReference>
<protein>
    <recommendedName>
        <fullName evidence="2">Rap-GAP domain-containing protein</fullName>
    </recommendedName>
</protein>
<reference evidence="3 4" key="1">
    <citation type="submission" date="2016-07" db="EMBL/GenBank/DDBJ databases">
        <title>Pervasive Adenine N6-methylation of Active Genes in Fungi.</title>
        <authorList>
            <consortium name="DOE Joint Genome Institute"/>
            <person name="Mondo S.J."/>
            <person name="Dannebaum R.O."/>
            <person name="Kuo R.C."/>
            <person name="Labutti K."/>
            <person name="Haridas S."/>
            <person name="Kuo A."/>
            <person name="Salamov A."/>
            <person name="Ahrendt S.R."/>
            <person name="Lipzen A."/>
            <person name="Sullivan W."/>
            <person name="Andreopoulos W.B."/>
            <person name="Clum A."/>
            <person name="Lindquist E."/>
            <person name="Daum C."/>
            <person name="Ramamoorthy G.K."/>
            <person name="Gryganskyi A."/>
            <person name="Culley D."/>
            <person name="Magnuson J.K."/>
            <person name="James T.Y."/>
            <person name="O'Malley M.A."/>
            <person name="Stajich J.E."/>
            <person name="Spatafora J.W."/>
            <person name="Visel A."/>
            <person name="Grigoriev I.V."/>
        </authorList>
    </citation>
    <scope>NUCLEOTIDE SEQUENCE [LARGE SCALE GENOMIC DNA]</scope>
    <source>
        <strain evidence="3 4">NRRL 2496</strain>
    </source>
</reference>
<dbReference type="GO" id="GO:0051056">
    <property type="term" value="P:regulation of small GTPase mediated signal transduction"/>
    <property type="evidence" value="ECO:0007669"/>
    <property type="project" value="InterPro"/>
</dbReference>
<organism evidence="3 4">
    <name type="scientific">Syncephalastrum racemosum</name>
    <name type="common">Filamentous fungus</name>
    <dbReference type="NCBI Taxonomy" id="13706"/>
    <lineage>
        <taxon>Eukaryota</taxon>
        <taxon>Fungi</taxon>
        <taxon>Fungi incertae sedis</taxon>
        <taxon>Mucoromycota</taxon>
        <taxon>Mucoromycotina</taxon>
        <taxon>Mucoromycetes</taxon>
        <taxon>Mucorales</taxon>
        <taxon>Syncephalastraceae</taxon>
        <taxon>Syncephalastrum</taxon>
    </lineage>
</organism>
<dbReference type="PROSITE" id="PS50085">
    <property type="entry name" value="RAPGAP"/>
    <property type="match status" value="1"/>
</dbReference>
<dbReference type="Proteomes" id="UP000242180">
    <property type="component" value="Unassembled WGS sequence"/>
</dbReference>
<proteinExistence type="predicted"/>
<gene>
    <name evidence="3" type="ORF">BCR43DRAFT_432662</name>
</gene>
<dbReference type="OMA" id="QITEESW"/>
<dbReference type="InterPro" id="IPR000331">
    <property type="entry name" value="Rap/Ran_GAP_dom"/>
</dbReference>
<feature type="domain" description="Rap-GAP" evidence="2">
    <location>
        <begin position="107"/>
        <end position="301"/>
    </location>
</feature>
<keyword evidence="1" id="KW-0343">GTPase activation</keyword>
<keyword evidence="4" id="KW-1185">Reference proteome</keyword>
<evidence type="ECO:0000313" key="4">
    <source>
        <dbReference type="Proteomes" id="UP000242180"/>
    </source>
</evidence>
<name>A0A1X2HNI0_SYNRA</name>
<dbReference type="OrthoDB" id="2499658at2759"/>
<dbReference type="InterPro" id="IPR035974">
    <property type="entry name" value="Rap/Ran-GAP_sf"/>
</dbReference>
<accession>A0A1X2HNI0</accession>
<dbReference type="AlphaFoldDB" id="A0A1X2HNI0"/>
<dbReference type="InterPro" id="IPR050989">
    <property type="entry name" value="Rap1_Ran_GAP"/>
</dbReference>
<evidence type="ECO:0000259" key="2">
    <source>
        <dbReference type="PROSITE" id="PS50085"/>
    </source>
</evidence>
<dbReference type="STRING" id="13706.A0A1X2HNI0"/>
<comment type="caution">
    <text evidence="3">The sequence shown here is derived from an EMBL/GenBank/DDBJ whole genome shotgun (WGS) entry which is preliminary data.</text>
</comment>